<dbReference type="KEGG" id="lbc:LACBIDRAFT_324631"/>
<evidence type="ECO:0000256" key="2">
    <source>
        <dbReference type="SAM" id="Phobius"/>
    </source>
</evidence>
<organism evidence="4">
    <name type="scientific">Laccaria bicolor (strain S238N-H82 / ATCC MYA-4686)</name>
    <name type="common">Bicoloured deceiver</name>
    <name type="synonym">Laccaria laccata var. bicolor</name>
    <dbReference type="NCBI Taxonomy" id="486041"/>
    <lineage>
        <taxon>Eukaryota</taxon>
        <taxon>Fungi</taxon>
        <taxon>Dikarya</taxon>
        <taxon>Basidiomycota</taxon>
        <taxon>Agaricomycotina</taxon>
        <taxon>Agaricomycetes</taxon>
        <taxon>Agaricomycetidae</taxon>
        <taxon>Agaricales</taxon>
        <taxon>Agaricineae</taxon>
        <taxon>Hydnangiaceae</taxon>
        <taxon>Laccaria</taxon>
    </lineage>
</organism>
<keyword evidence="2" id="KW-0812">Transmembrane</keyword>
<name>B0D2J2_LACBS</name>
<dbReference type="Proteomes" id="UP000001194">
    <property type="component" value="Unassembled WGS sequence"/>
</dbReference>
<dbReference type="RefSeq" id="XP_001878407.1">
    <property type="nucleotide sequence ID" value="XM_001878372.1"/>
</dbReference>
<dbReference type="AlphaFoldDB" id="B0D2J2"/>
<keyword evidence="4" id="KW-1185">Reference proteome</keyword>
<evidence type="ECO:0000313" key="4">
    <source>
        <dbReference type="Proteomes" id="UP000001194"/>
    </source>
</evidence>
<reference evidence="3 4" key="1">
    <citation type="journal article" date="2008" name="Nature">
        <title>The genome of Laccaria bicolor provides insights into mycorrhizal symbiosis.</title>
        <authorList>
            <person name="Martin F."/>
            <person name="Aerts A."/>
            <person name="Ahren D."/>
            <person name="Brun A."/>
            <person name="Danchin E.G.J."/>
            <person name="Duchaussoy F."/>
            <person name="Gibon J."/>
            <person name="Kohler A."/>
            <person name="Lindquist E."/>
            <person name="Pereda V."/>
            <person name="Salamov A."/>
            <person name="Shapiro H.J."/>
            <person name="Wuyts J."/>
            <person name="Blaudez D."/>
            <person name="Buee M."/>
            <person name="Brokstein P."/>
            <person name="Canbaeck B."/>
            <person name="Cohen D."/>
            <person name="Courty P.E."/>
            <person name="Coutinho P.M."/>
            <person name="Delaruelle C."/>
            <person name="Detter J.C."/>
            <person name="Deveau A."/>
            <person name="DiFazio S."/>
            <person name="Duplessis S."/>
            <person name="Fraissinet-Tachet L."/>
            <person name="Lucic E."/>
            <person name="Frey-Klett P."/>
            <person name="Fourrey C."/>
            <person name="Feussner I."/>
            <person name="Gay G."/>
            <person name="Grimwood J."/>
            <person name="Hoegger P.J."/>
            <person name="Jain P."/>
            <person name="Kilaru S."/>
            <person name="Labbe J."/>
            <person name="Lin Y.C."/>
            <person name="Legue V."/>
            <person name="Le Tacon F."/>
            <person name="Marmeisse R."/>
            <person name="Melayah D."/>
            <person name="Montanini B."/>
            <person name="Muratet M."/>
            <person name="Nehls U."/>
            <person name="Niculita-Hirzel H."/>
            <person name="Oudot-Le Secq M.P."/>
            <person name="Peter M."/>
            <person name="Quesneville H."/>
            <person name="Rajashekar B."/>
            <person name="Reich M."/>
            <person name="Rouhier N."/>
            <person name="Schmutz J."/>
            <person name="Yin T."/>
            <person name="Chalot M."/>
            <person name="Henrissat B."/>
            <person name="Kuees U."/>
            <person name="Lucas S."/>
            <person name="Van de Peer Y."/>
            <person name="Podila G.K."/>
            <person name="Polle A."/>
            <person name="Pukkila P.J."/>
            <person name="Richardson P.M."/>
            <person name="Rouze P."/>
            <person name="Sanders I.R."/>
            <person name="Stajich J.E."/>
            <person name="Tunlid A."/>
            <person name="Tuskan G."/>
            <person name="Grigoriev I.V."/>
        </authorList>
    </citation>
    <scope>NUCLEOTIDE SEQUENCE [LARGE SCALE GENOMIC DNA]</scope>
    <source>
        <strain evidence="4">S238N-H82 / ATCC MYA-4686</strain>
    </source>
</reference>
<feature type="region of interest" description="Disordered" evidence="1">
    <location>
        <begin position="60"/>
        <end position="82"/>
    </location>
</feature>
<dbReference type="HOGENOM" id="CLU_393821_0_0_1"/>
<dbReference type="GeneID" id="6073832"/>
<gene>
    <name evidence="3" type="ORF">LACBIDRAFT_324631</name>
</gene>
<accession>B0D2J2</accession>
<dbReference type="InParanoid" id="B0D2J2"/>
<keyword evidence="2" id="KW-1133">Transmembrane helix</keyword>
<feature type="transmembrane region" description="Helical" evidence="2">
    <location>
        <begin position="433"/>
        <end position="452"/>
    </location>
</feature>
<evidence type="ECO:0000313" key="3">
    <source>
        <dbReference type="EMBL" id="EDR11106.1"/>
    </source>
</evidence>
<protein>
    <submittedName>
        <fullName evidence="3">Predicted protein</fullName>
    </submittedName>
</protein>
<proteinExistence type="predicted"/>
<evidence type="ECO:0000256" key="1">
    <source>
        <dbReference type="SAM" id="MobiDB-lite"/>
    </source>
</evidence>
<keyword evidence="2" id="KW-0472">Membrane</keyword>
<sequence>MGEDMLCLFEEGRRAAAPDILTPMSSIRKDIVAHLWESFGMRWNNATQTVQIMFGLRGRRKTGGKGREEISQRVGGRGKGRSKVEEKVRKAMGKLPGWGQNGRKRWPCVSGCLSWVQERLRGKGRLSSGLGMEGIVFSAPRPHPYPARTVLDILPERLIRADLRGGTTKRCIEVRTLASTPTGKSPIVVKNVIITISQFITDFDWSCQAHQRMMAQSHLSPGHQAGKQYSGRRNSGWHIRNSGCWHFYGDLYYQFTTLTAEMPDTPSERVMMSPDFVPLAMSMGQMRTYGFVDIVDLADGFFIQAFTTRYPAQKLANRCLRHSVILKLVHHGVVHDEVLLLLMFGDERLRRLIIVVNRNVASKDFDFARLVNLKAEHQILAASVDTMSGRGKLVPIGDAESAGNGALPSSMTCSVAGMTSIILRRGMWLSKNVIPFILITLIILILLIVHQLPTMILFVHEHANLSALIPWGESAHRKIVVCFLRYKKVDGVGPPTLSQSWAVLPTTSVPAQLHISDAGAGIPAAELVGVCAAGVEDVRAAELVGVRAARFAGVRGAEPARARAAGLVGAYATGPLALASAAAGILAPAAVIDDTPVDTPTTPAAGPSTVPAPSAVVAPDLSASGDGTLCTALTDTDIGSCLVVGRWVMATEQKAEFGFGFVVGDLQLIKCRSLLGRWPGLEKAEVRVMEERACLAVYQR</sequence>
<dbReference type="EMBL" id="DS547096">
    <property type="protein sequence ID" value="EDR11106.1"/>
    <property type="molecule type" value="Genomic_DNA"/>
</dbReference>